<reference evidence="2" key="1">
    <citation type="journal article" date="2015" name="PeerJ">
        <title>First genomic representation of candidate bacterial phylum KSB3 points to enhanced environmental sensing as a trigger of wastewater bulking.</title>
        <authorList>
            <person name="Sekiguchi Y."/>
            <person name="Ohashi A."/>
            <person name="Parks D.H."/>
            <person name="Yamauchi T."/>
            <person name="Tyson G.W."/>
            <person name="Hugenholtz P."/>
        </authorList>
    </citation>
    <scope>NUCLEOTIDE SEQUENCE [LARGE SCALE GENOMIC DNA]</scope>
</reference>
<dbReference type="AlphaFoldDB" id="A0A081C173"/>
<organism evidence="2">
    <name type="scientific">Vecturithrix granuli</name>
    <dbReference type="NCBI Taxonomy" id="1499967"/>
    <lineage>
        <taxon>Bacteria</taxon>
        <taxon>Candidatus Moduliflexota</taxon>
        <taxon>Candidatus Vecturitrichia</taxon>
        <taxon>Candidatus Vecturitrichales</taxon>
        <taxon>Candidatus Vecturitrichaceae</taxon>
        <taxon>Candidatus Vecturithrix</taxon>
    </lineage>
</organism>
<evidence type="ECO:0000313" key="2">
    <source>
        <dbReference type="EMBL" id="GAK58328.1"/>
    </source>
</evidence>
<dbReference type="InterPro" id="IPR011990">
    <property type="entry name" value="TPR-like_helical_dom_sf"/>
</dbReference>
<evidence type="ECO:0000256" key="1">
    <source>
        <dbReference type="SAM" id="MobiDB-lite"/>
    </source>
</evidence>
<proteinExistence type="predicted"/>
<accession>A0A081C173</accession>
<dbReference type="Proteomes" id="UP000030661">
    <property type="component" value="Unassembled WGS sequence"/>
</dbReference>
<gene>
    <name evidence="2" type="ORF">U27_05302</name>
</gene>
<dbReference type="SUPFAM" id="SSF48452">
    <property type="entry name" value="TPR-like"/>
    <property type="match status" value="1"/>
</dbReference>
<protein>
    <submittedName>
        <fullName evidence="2">Flp pilus assembly protein TadD</fullName>
    </submittedName>
</protein>
<evidence type="ECO:0000313" key="3">
    <source>
        <dbReference type="Proteomes" id="UP000030661"/>
    </source>
</evidence>
<dbReference type="HOGENOM" id="CLU_695717_0_0_0"/>
<feature type="region of interest" description="Disordered" evidence="1">
    <location>
        <begin position="241"/>
        <end position="282"/>
    </location>
</feature>
<name>A0A081C173_VECG1</name>
<dbReference type="Gene3D" id="1.25.40.10">
    <property type="entry name" value="Tetratricopeptide repeat domain"/>
    <property type="match status" value="1"/>
</dbReference>
<dbReference type="EMBL" id="DF820467">
    <property type="protein sequence ID" value="GAK58328.1"/>
    <property type="molecule type" value="Genomic_DNA"/>
</dbReference>
<keyword evidence="3" id="KW-1185">Reference proteome</keyword>
<feature type="compositionally biased region" description="Polar residues" evidence="1">
    <location>
        <begin position="241"/>
        <end position="262"/>
    </location>
</feature>
<sequence length="396" mass="45250">MMKRTFLTTLWIWLLLSMPVLAMEQRWIDDLNQRFPGIGYEFREAVQQKLAQHGGDLSAEELIEKLLASPEYAPDAITNARTFGLHSELMLLYPALGKYQDALREAKLLRDFVMQYSAEDLKVLQTFRGVYAELLIINEEYEQALQEIEAVIALNPEEEGNYLGRGVIAVKLGQFEQAMQDLAILIQTPEAEQHAQELFVFLMQHRQKFQKARVQPNTMIDVMLKELEPESAPHIRIPSQLETANTSPSSPEQPDQQTTARAETTDQDSPAEPFLKNESEPLTSLTRLNAEQIAQRLGTPLAENESEQTIDRDYTYQDQTLTISFDKEKHQILSFQMFFLPLVDETTAFARMGVLRRDLPPTIATDMLKVWNTYGPFSKVRLSLNEGQVIAMIVEP</sequence>